<evidence type="ECO:0000313" key="1">
    <source>
        <dbReference type="EMBL" id="MEQ2310268.1"/>
    </source>
</evidence>
<reference evidence="1 2" key="1">
    <citation type="submission" date="2021-06" db="EMBL/GenBank/DDBJ databases">
        <authorList>
            <person name="Palmer J.M."/>
        </authorList>
    </citation>
    <scope>NUCLEOTIDE SEQUENCE [LARGE SCALE GENOMIC DNA]</scope>
    <source>
        <strain evidence="1 2">AS_MEX2019</strain>
        <tissue evidence="1">Muscle</tissue>
    </source>
</reference>
<comment type="caution">
    <text evidence="1">The sequence shown here is derived from an EMBL/GenBank/DDBJ whole genome shotgun (WGS) entry which is preliminary data.</text>
</comment>
<protein>
    <submittedName>
        <fullName evidence="1">Uncharacterized protein</fullName>
    </submittedName>
</protein>
<sequence length="83" mass="9307">TETEPTQLLIKALGTQASEMATRVGDYDFRLDVDVGPKDFRFDPTLLVSDSSLLKSFYHVIKSKWKPICELQTAAFTGDELLP</sequence>
<feature type="non-terminal residue" evidence="1">
    <location>
        <position position="1"/>
    </location>
</feature>
<organism evidence="1 2">
    <name type="scientific">Ameca splendens</name>
    <dbReference type="NCBI Taxonomy" id="208324"/>
    <lineage>
        <taxon>Eukaryota</taxon>
        <taxon>Metazoa</taxon>
        <taxon>Chordata</taxon>
        <taxon>Craniata</taxon>
        <taxon>Vertebrata</taxon>
        <taxon>Euteleostomi</taxon>
        <taxon>Actinopterygii</taxon>
        <taxon>Neopterygii</taxon>
        <taxon>Teleostei</taxon>
        <taxon>Neoteleostei</taxon>
        <taxon>Acanthomorphata</taxon>
        <taxon>Ovalentaria</taxon>
        <taxon>Atherinomorphae</taxon>
        <taxon>Cyprinodontiformes</taxon>
        <taxon>Goodeidae</taxon>
        <taxon>Ameca</taxon>
    </lineage>
</organism>
<gene>
    <name evidence="1" type="ORF">AMECASPLE_007102</name>
</gene>
<evidence type="ECO:0000313" key="2">
    <source>
        <dbReference type="Proteomes" id="UP001469553"/>
    </source>
</evidence>
<name>A0ABV0ZVI7_9TELE</name>
<keyword evidence="2" id="KW-1185">Reference proteome</keyword>
<accession>A0ABV0ZVI7</accession>
<dbReference type="EMBL" id="JAHRIP010075591">
    <property type="protein sequence ID" value="MEQ2310268.1"/>
    <property type="molecule type" value="Genomic_DNA"/>
</dbReference>
<dbReference type="Proteomes" id="UP001469553">
    <property type="component" value="Unassembled WGS sequence"/>
</dbReference>
<proteinExistence type="predicted"/>